<dbReference type="AlphaFoldDB" id="M2YVF2"/>
<accession>M2YVF2</accession>
<dbReference type="KEGG" id="pfj:MYCFIDRAFT_215450"/>
<dbReference type="STRING" id="383855.M2YVF2"/>
<name>M2YVF2_PSEFD</name>
<sequence length="395" mass="43214">MTGTSAIDRSRSFVRTLIDYGSGRLKIAVQFVRPGESVHDVESVNVEFEGSRNEMEQVMVMDDARGLITGKIETQQWIEEQQCAEAAIFLWKLCLSPEHQNSALVTRVYRAIGAEFGDIAAIEELICDHLKVIRQQILSFLRSEATGYHCGAQTHARGCKCHIPDDIQIESTITIPVAWNSAARGIMIDAAIAAGFSNIRLQYEPICAAASDLPKMRQQNVIKDDDLVCCADGGHGTMDVVTIHTRRCAYSASRFAINVVGTPTGGLAGAHNVELQALNYVVRCPEIRKYGDLSNACAVLGDLSVNDFQRQLYDQIGYLKEQDPIPARNTVVISGTAGSAAAGCISELSISLDRERMISFIIEWAKLAYAVIAEHLGQPANRNCYFQEASPSVVS</sequence>
<dbReference type="SUPFAM" id="SSF53067">
    <property type="entry name" value="Actin-like ATPase domain"/>
    <property type="match status" value="1"/>
</dbReference>
<protein>
    <submittedName>
        <fullName evidence="1">Uncharacterized protein</fullName>
    </submittedName>
</protein>
<keyword evidence="2" id="KW-1185">Reference proteome</keyword>
<dbReference type="Proteomes" id="UP000016932">
    <property type="component" value="Unassembled WGS sequence"/>
</dbReference>
<dbReference type="RefSeq" id="XP_007927282.1">
    <property type="nucleotide sequence ID" value="XM_007929091.1"/>
</dbReference>
<organism evidence="1 2">
    <name type="scientific">Pseudocercospora fijiensis (strain CIRAD86)</name>
    <name type="common">Black leaf streak disease fungus</name>
    <name type="synonym">Mycosphaerella fijiensis</name>
    <dbReference type="NCBI Taxonomy" id="383855"/>
    <lineage>
        <taxon>Eukaryota</taxon>
        <taxon>Fungi</taxon>
        <taxon>Dikarya</taxon>
        <taxon>Ascomycota</taxon>
        <taxon>Pezizomycotina</taxon>
        <taxon>Dothideomycetes</taxon>
        <taxon>Dothideomycetidae</taxon>
        <taxon>Mycosphaerellales</taxon>
        <taxon>Mycosphaerellaceae</taxon>
        <taxon>Pseudocercospora</taxon>
    </lineage>
</organism>
<dbReference type="EMBL" id="KB446559">
    <property type="protein sequence ID" value="EME81690.1"/>
    <property type="molecule type" value="Genomic_DNA"/>
</dbReference>
<gene>
    <name evidence="1" type="ORF">MYCFIDRAFT_215450</name>
</gene>
<dbReference type="OrthoDB" id="3645374at2759"/>
<dbReference type="VEuPathDB" id="FungiDB:MYCFIDRAFT_215450"/>
<reference evidence="1 2" key="1">
    <citation type="journal article" date="2012" name="PLoS Pathog.">
        <title>Diverse lifestyles and strategies of plant pathogenesis encoded in the genomes of eighteen Dothideomycetes fungi.</title>
        <authorList>
            <person name="Ohm R.A."/>
            <person name="Feau N."/>
            <person name="Henrissat B."/>
            <person name="Schoch C.L."/>
            <person name="Horwitz B.A."/>
            <person name="Barry K.W."/>
            <person name="Condon B.J."/>
            <person name="Copeland A.C."/>
            <person name="Dhillon B."/>
            <person name="Glaser F."/>
            <person name="Hesse C.N."/>
            <person name="Kosti I."/>
            <person name="LaButti K."/>
            <person name="Lindquist E.A."/>
            <person name="Lucas S."/>
            <person name="Salamov A.A."/>
            <person name="Bradshaw R.E."/>
            <person name="Ciuffetti L."/>
            <person name="Hamelin R.C."/>
            <person name="Kema G.H.J."/>
            <person name="Lawrence C."/>
            <person name="Scott J.A."/>
            <person name="Spatafora J.W."/>
            <person name="Turgeon B.G."/>
            <person name="de Wit P.J.G.M."/>
            <person name="Zhong S."/>
            <person name="Goodwin S.B."/>
            <person name="Grigoriev I.V."/>
        </authorList>
    </citation>
    <scope>NUCLEOTIDE SEQUENCE [LARGE SCALE GENOMIC DNA]</scope>
    <source>
        <strain evidence="1 2">CIRAD86</strain>
    </source>
</reference>
<dbReference type="Gene3D" id="3.30.420.40">
    <property type="match status" value="1"/>
</dbReference>
<dbReference type="GeneID" id="19338173"/>
<proteinExistence type="predicted"/>
<evidence type="ECO:0000313" key="2">
    <source>
        <dbReference type="Proteomes" id="UP000016932"/>
    </source>
</evidence>
<dbReference type="InterPro" id="IPR043129">
    <property type="entry name" value="ATPase_NBD"/>
</dbReference>
<evidence type="ECO:0000313" key="1">
    <source>
        <dbReference type="EMBL" id="EME81690.1"/>
    </source>
</evidence>
<dbReference type="HOGENOM" id="CLU_698542_0_0_1"/>
<dbReference type="eggNOG" id="ENOG502RM92">
    <property type="taxonomic scope" value="Eukaryota"/>
</dbReference>